<reference evidence="2" key="1">
    <citation type="submission" date="2022-11" db="UniProtKB">
        <authorList>
            <consortium name="WormBaseParasite"/>
        </authorList>
    </citation>
    <scope>IDENTIFICATION</scope>
</reference>
<evidence type="ECO:0000313" key="1">
    <source>
        <dbReference type="Proteomes" id="UP000887569"/>
    </source>
</evidence>
<keyword evidence="1" id="KW-1185">Reference proteome</keyword>
<sequence length="78" mass="8782">MEIVQLMKRERGGVVVAVAKGDGLGQRSVGQFTADCCCRCRDRERRFEVAARFIDHLDVKLCVCALAQCRFELDAHPQ</sequence>
<evidence type="ECO:0000313" key="2">
    <source>
        <dbReference type="WBParaSite" id="PgR078_g009_t02"/>
    </source>
</evidence>
<dbReference type="Proteomes" id="UP000887569">
    <property type="component" value="Unplaced"/>
</dbReference>
<name>A0A915C1A0_PARUN</name>
<proteinExistence type="predicted"/>
<protein>
    <submittedName>
        <fullName evidence="2">Uncharacterized protein</fullName>
    </submittedName>
</protein>
<organism evidence="1 2">
    <name type="scientific">Parascaris univalens</name>
    <name type="common">Nematode worm</name>
    <dbReference type="NCBI Taxonomy" id="6257"/>
    <lineage>
        <taxon>Eukaryota</taxon>
        <taxon>Metazoa</taxon>
        <taxon>Ecdysozoa</taxon>
        <taxon>Nematoda</taxon>
        <taxon>Chromadorea</taxon>
        <taxon>Rhabditida</taxon>
        <taxon>Spirurina</taxon>
        <taxon>Ascaridomorpha</taxon>
        <taxon>Ascaridoidea</taxon>
        <taxon>Ascarididae</taxon>
        <taxon>Parascaris</taxon>
    </lineage>
</organism>
<dbReference type="WBParaSite" id="PgR078_g009_t02">
    <property type="protein sequence ID" value="PgR078_g009_t02"/>
    <property type="gene ID" value="PgR078_g009"/>
</dbReference>
<accession>A0A915C1A0</accession>
<dbReference type="AlphaFoldDB" id="A0A915C1A0"/>